<dbReference type="Proteomes" id="UP000030104">
    <property type="component" value="Unassembled WGS sequence"/>
</dbReference>
<gene>
    <name evidence="1" type="ORF">PITC_079830</name>
</gene>
<accession>A0A0A2KI19</accession>
<evidence type="ECO:0000313" key="1">
    <source>
        <dbReference type="EMBL" id="KGO66583.1"/>
    </source>
</evidence>
<sequence>MRPQRHSTPRDRRIDRNDYRKLYVQICKQGDPDGPIHWMIAMKYPGSDRCTRLHSTGCMGDRRLDIEYDKRFDSRSVESTHFLGEIRGGDSAIVEEEARKIPLQSCQLWACYLMLRLERRGLLEEGNYNHFMHCYKHSFVEHYGSGLNNVCPVHGH</sequence>
<comment type="caution">
    <text evidence="1">The sequence shown here is derived from an EMBL/GenBank/DDBJ whole genome shotgun (WGS) entry which is preliminary data.</text>
</comment>
<proteinExistence type="predicted"/>
<dbReference type="HOGENOM" id="CLU_1644275_0_0_1"/>
<dbReference type="PhylomeDB" id="A0A0A2KI19"/>
<keyword evidence="2" id="KW-1185">Reference proteome</keyword>
<protein>
    <submittedName>
        <fullName evidence="1">Uncharacterized protein</fullName>
    </submittedName>
</protein>
<organism evidence="1 2">
    <name type="scientific">Penicillium italicum</name>
    <name type="common">Blue mold</name>
    <dbReference type="NCBI Taxonomy" id="40296"/>
    <lineage>
        <taxon>Eukaryota</taxon>
        <taxon>Fungi</taxon>
        <taxon>Dikarya</taxon>
        <taxon>Ascomycota</taxon>
        <taxon>Pezizomycotina</taxon>
        <taxon>Eurotiomycetes</taxon>
        <taxon>Eurotiomycetidae</taxon>
        <taxon>Eurotiales</taxon>
        <taxon>Aspergillaceae</taxon>
        <taxon>Penicillium</taxon>
    </lineage>
</organism>
<dbReference type="AlphaFoldDB" id="A0A0A2KI19"/>
<reference evidence="1 2" key="1">
    <citation type="journal article" date="2015" name="Mol. Plant Microbe Interact.">
        <title>Genome, transcriptome, and functional analyses of Penicillium expansum provide new insights into secondary metabolism and pathogenicity.</title>
        <authorList>
            <person name="Ballester A.R."/>
            <person name="Marcet-Houben M."/>
            <person name="Levin E."/>
            <person name="Sela N."/>
            <person name="Selma-Lazaro C."/>
            <person name="Carmona L."/>
            <person name="Wisniewski M."/>
            <person name="Droby S."/>
            <person name="Gonzalez-Candelas L."/>
            <person name="Gabaldon T."/>
        </authorList>
    </citation>
    <scope>NUCLEOTIDE SEQUENCE [LARGE SCALE GENOMIC DNA]</scope>
    <source>
        <strain evidence="1 2">PHI-1</strain>
    </source>
</reference>
<dbReference type="OrthoDB" id="5296964at2759"/>
<name>A0A0A2KI19_PENIT</name>
<evidence type="ECO:0000313" key="2">
    <source>
        <dbReference type="Proteomes" id="UP000030104"/>
    </source>
</evidence>
<dbReference type="OMA" id="KIPLQSC"/>
<dbReference type="STRING" id="40296.A0A0A2KI19"/>
<dbReference type="EMBL" id="JQGA01001400">
    <property type="protein sequence ID" value="KGO66583.1"/>
    <property type="molecule type" value="Genomic_DNA"/>
</dbReference>